<gene>
    <name evidence="1" type="ORF">N7530_010763</name>
</gene>
<name>A0A9W9WG58_9EURO</name>
<dbReference type="Proteomes" id="UP001147760">
    <property type="component" value="Unassembled WGS sequence"/>
</dbReference>
<dbReference type="EMBL" id="JAPWDO010000008">
    <property type="protein sequence ID" value="KAJ5458819.1"/>
    <property type="molecule type" value="Genomic_DNA"/>
</dbReference>
<sequence length="214" mass="23507">MVVARLFLTTAKDPPLLKTTASASYALAGALATITRWRVSWQLGRPPVSVPTGRPKLVVRLYLDARYQSFPNGFAEHHPNGLNINSPNNSDVTSHDSAIDLNDDHQYTSTRPGLAKPLGTRYTKNETHIRSVRLTSPTIGRLKRSTKVTSEEIKSRGATPERFRQSLSRLQPTVEDAPDEDEIAAVNLIGSDDLTTNIIGIDWAQPGIQIPSSE</sequence>
<protein>
    <submittedName>
        <fullName evidence="1">Uncharacterized protein</fullName>
    </submittedName>
</protein>
<reference evidence="1" key="1">
    <citation type="submission" date="2022-12" db="EMBL/GenBank/DDBJ databases">
        <authorList>
            <person name="Petersen C."/>
        </authorList>
    </citation>
    <scope>NUCLEOTIDE SEQUENCE</scope>
    <source>
        <strain evidence="1">IBT 17660</strain>
    </source>
</reference>
<evidence type="ECO:0000313" key="1">
    <source>
        <dbReference type="EMBL" id="KAJ5458819.1"/>
    </source>
</evidence>
<accession>A0A9W9WG58</accession>
<organism evidence="1 2">
    <name type="scientific">Penicillium desertorum</name>
    <dbReference type="NCBI Taxonomy" id="1303715"/>
    <lineage>
        <taxon>Eukaryota</taxon>
        <taxon>Fungi</taxon>
        <taxon>Dikarya</taxon>
        <taxon>Ascomycota</taxon>
        <taxon>Pezizomycotina</taxon>
        <taxon>Eurotiomycetes</taxon>
        <taxon>Eurotiomycetidae</taxon>
        <taxon>Eurotiales</taxon>
        <taxon>Aspergillaceae</taxon>
        <taxon>Penicillium</taxon>
    </lineage>
</organism>
<keyword evidence="2" id="KW-1185">Reference proteome</keyword>
<proteinExistence type="predicted"/>
<reference evidence="1" key="2">
    <citation type="journal article" date="2023" name="IMA Fungus">
        <title>Comparative genomic study of the Penicillium genus elucidates a diverse pangenome and 15 lateral gene transfer events.</title>
        <authorList>
            <person name="Petersen C."/>
            <person name="Sorensen T."/>
            <person name="Nielsen M.R."/>
            <person name="Sondergaard T.E."/>
            <person name="Sorensen J.L."/>
            <person name="Fitzpatrick D.A."/>
            <person name="Frisvad J.C."/>
            <person name="Nielsen K.L."/>
        </authorList>
    </citation>
    <scope>NUCLEOTIDE SEQUENCE</scope>
    <source>
        <strain evidence="1">IBT 17660</strain>
    </source>
</reference>
<comment type="caution">
    <text evidence="1">The sequence shown here is derived from an EMBL/GenBank/DDBJ whole genome shotgun (WGS) entry which is preliminary data.</text>
</comment>
<dbReference type="AlphaFoldDB" id="A0A9W9WG58"/>
<evidence type="ECO:0000313" key="2">
    <source>
        <dbReference type="Proteomes" id="UP001147760"/>
    </source>
</evidence>
<dbReference type="OrthoDB" id="4368596at2759"/>